<keyword evidence="2" id="KW-1185">Reference proteome</keyword>
<protein>
    <submittedName>
        <fullName evidence="1">Uncharacterized protein</fullName>
    </submittedName>
</protein>
<dbReference type="Proteomes" id="UP001396334">
    <property type="component" value="Unassembled WGS sequence"/>
</dbReference>
<reference evidence="1 2" key="1">
    <citation type="journal article" date="2024" name="G3 (Bethesda)">
        <title>Genome assembly of Hibiscus sabdariffa L. provides insights into metabolisms of medicinal natural products.</title>
        <authorList>
            <person name="Kim T."/>
        </authorList>
    </citation>
    <scope>NUCLEOTIDE SEQUENCE [LARGE SCALE GENOMIC DNA]</scope>
    <source>
        <strain evidence="1">TK-2024</strain>
        <tissue evidence="1">Old leaves</tissue>
    </source>
</reference>
<comment type="caution">
    <text evidence="1">The sequence shown here is derived from an EMBL/GenBank/DDBJ whole genome shotgun (WGS) entry which is preliminary data.</text>
</comment>
<name>A0ABR2NRD1_9ROSI</name>
<gene>
    <name evidence="1" type="ORF">V6N11_001738</name>
</gene>
<evidence type="ECO:0000313" key="1">
    <source>
        <dbReference type="EMBL" id="KAK8978732.1"/>
    </source>
</evidence>
<organism evidence="1 2">
    <name type="scientific">Hibiscus sabdariffa</name>
    <name type="common">roselle</name>
    <dbReference type="NCBI Taxonomy" id="183260"/>
    <lineage>
        <taxon>Eukaryota</taxon>
        <taxon>Viridiplantae</taxon>
        <taxon>Streptophyta</taxon>
        <taxon>Embryophyta</taxon>
        <taxon>Tracheophyta</taxon>
        <taxon>Spermatophyta</taxon>
        <taxon>Magnoliopsida</taxon>
        <taxon>eudicotyledons</taxon>
        <taxon>Gunneridae</taxon>
        <taxon>Pentapetalae</taxon>
        <taxon>rosids</taxon>
        <taxon>malvids</taxon>
        <taxon>Malvales</taxon>
        <taxon>Malvaceae</taxon>
        <taxon>Malvoideae</taxon>
        <taxon>Hibiscus</taxon>
    </lineage>
</organism>
<accession>A0ABR2NRD1</accession>
<dbReference type="EMBL" id="JBBPBN010000110">
    <property type="protein sequence ID" value="KAK8978732.1"/>
    <property type="molecule type" value="Genomic_DNA"/>
</dbReference>
<evidence type="ECO:0000313" key="2">
    <source>
        <dbReference type="Proteomes" id="UP001396334"/>
    </source>
</evidence>
<sequence length="121" mass="14103">MREMKRVLKEWNRDSFGNIDAQYQEIVGEIEVLDARLNSDELGSNDLQHKRELYSRLWVPAAGMLEFNVAFSILSKNQCEGLEVELTEAKRNGDDGMLILVHHYGSRWWLLNMVRMFCLGI</sequence>
<proteinExistence type="predicted"/>